<protein>
    <recommendedName>
        <fullName evidence="2">RNA helicase</fullName>
        <ecNumber evidence="2">3.6.4.13</ecNumber>
    </recommendedName>
</protein>
<dbReference type="GO" id="GO:0003724">
    <property type="term" value="F:RNA helicase activity"/>
    <property type="evidence" value="ECO:0007669"/>
    <property type="project" value="UniProtKB-EC"/>
</dbReference>
<dbReference type="PROSITE" id="PS51061">
    <property type="entry name" value="R3H"/>
    <property type="match status" value="1"/>
</dbReference>
<dbReference type="Ensembl" id="ENSPMAT00000003546.1">
    <property type="protein sequence ID" value="ENSPMAP00000003531.1"/>
    <property type="gene ID" value="ENSPMAG00000003218.1"/>
</dbReference>
<dbReference type="InterPro" id="IPR036867">
    <property type="entry name" value="R3H_dom_sf"/>
</dbReference>
<dbReference type="SMART" id="SM00847">
    <property type="entry name" value="HA2"/>
    <property type="match status" value="1"/>
</dbReference>
<evidence type="ECO:0000256" key="9">
    <source>
        <dbReference type="PROSITE-ProRule" id="PRU00023"/>
    </source>
</evidence>
<reference evidence="15" key="1">
    <citation type="submission" date="2025-08" db="UniProtKB">
        <authorList>
            <consortium name="Ensembl"/>
        </authorList>
    </citation>
    <scope>IDENTIFICATION</scope>
</reference>
<dbReference type="Gene3D" id="1.20.120.1080">
    <property type="match status" value="1"/>
</dbReference>
<dbReference type="InterPro" id="IPR036770">
    <property type="entry name" value="Ankyrin_rpt-contain_sf"/>
</dbReference>
<sequence>MSCPRAASMQPVGTPRGGRGNQSGGRGKGLQNIKVSEEVKIAVNVAMERFRYSDDKELEFPSSLTKTERAFVHRLCQSMGLISRSRNKGLMRCLTVRKKESAEAAGAEMSFVLSHPARHAAHALLQRFPVTSKERTELLPRTDRALVMSLAGVRHEMSRLSGRLNNGIPQVPPPRGRSELEAFRQTLPVAEFQEQLLGTIAKSNILLVLGETGSGKTTQIPQYILDESTRLGWPCRVLCTQPRRISAIAVAERVAAERGEGVGQTVGYQIRLESRVSPKTLLTFCTNGVLLRTLMSGDSAMSTVTHIIVDEVHERDRFCDFLLIKLRDILERQCNLRVVLMSASLNVSLFSKYFSGCPIIRLPGRLFEVKRLFLEDILRTTGYKSKEMERYQKEKDKLCAVESQQNKLSEWYKAKETGSSVPVRSASAACLADHTRMLNDEGESAFVQELRGQAERDGSNLEPWLVKEMDACITNLWMHRDEDAFTQLLHLLLSERVSVDYRHSETTATPLMVAAGHGFIGIVEQLLRLGANVNVKASNGMNAFDWAKNFHHLDVVELMESFVASVGEAGPDESTLANTSTELSPEDRELLSVYHHTFDDDKVDLDLILHLLNQICQGSTDGAVLIFLPGYDEIITLRDLILCDDKRFAEQSHKYHVFTLHSNMQTCDQRRVLKSVPPGTRKIILSTNIAESSITVNDVVFVIDSGKVKEKSYDALTSVTMLKTVWISQASSLQRRGRAGRCRPGICFHLFSKVRFQNMLEFQTPELLREPLQESRLSTKLLAPTCMPIAEFLAKAPDPPPNLIVRNALQILKAIDAMDNWEDLTELGHHLSDLPVEPHLGKMVLYGVVLKCLDPVLTIACSLAYRDPFTLPSQPAHKRAAAYSRKKLAASTFSDHMALLRAFQAWQKACGDGWERSFCERSFLSQGTMEMIFGMRSQLLGQLRASGFVRARGGGDIRDLNTNSENWPVVKAALVAGLYPNVIHVDRTTQTLTTQLERRVRLHPSSVLDQPGFKKVPPCEGIPEGLAALPTDWLVFGEMTRVHRLASARCVTAVSPVAVALFAGPSRLPASALQGPSSTHVEGIPYDSSDSEMEEKPSVKTAVLHLDEWINFKLDPEAANLLLQLRQKWHTLFVRRMRAPSRAWSQADEATVSAVIAALACEDEALGLQQPTGIGQRPRPIVPEEAPAVAASWKADRSRREIKTPITDHSENCETAGRVGRSRVVLPPPGFQQLKPQQQEPPLLDRRSAAHRGNGPVAAAAAAPPVAASPPAAAKGPKPPSPRRALATVRYFVMKSSNMRNLELSQQRGIWSTTPANEQKLNRAFLLCPVVYLVFSVQGSGHFQGYARMVSPIGQERCQEWGSPALGGVFRVLWLYLGGIPFQQVQHLLNPWNDNKRVQISRDGQELETQVGEQ</sequence>
<feature type="region of interest" description="Disordered" evidence="10">
    <location>
        <begin position="1"/>
        <end position="31"/>
    </location>
</feature>
<keyword evidence="9" id="KW-0040">ANK repeat</keyword>
<evidence type="ECO:0000256" key="7">
    <source>
        <dbReference type="ARBA" id="ARBA00022884"/>
    </source>
</evidence>
<evidence type="ECO:0000256" key="2">
    <source>
        <dbReference type="ARBA" id="ARBA00012552"/>
    </source>
</evidence>
<evidence type="ECO:0000256" key="8">
    <source>
        <dbReference type="ARBA" id="ARBA00047984"/>
    </source>
</evidence>
<dbReference type="PROSITE" id="PS50088">
    <property type="entry name" value="ANK_REPEAT"/>
    <property type="match status" value="1"/>
</dbReference>
<dbReference type="OMA" id="EWIKRAN"/>
<dbReference type="CDD" id="cd06007">
    <property type="entry name" value="R3H_DEXH_helicase"/>
    <property type="match status" value="1"/>
</dbReference>
<accession>S4RE99</accession>
<proteinExistence type="inferred from homology"/>
<dbReference type="CDD" id="cd18791">
    <property type="entry name" value="SF2_C_RHA"/>
    <property type="match status" value="1"/>
</dbReference>
<dbReference type="FunFam" id="3.40.50.300:FF:000811">
    <property type="entry name" value="probable ATP-dependent RNA helicase YTHDC2"/>
    <property type="match status" value="1"/>
</dbReference>
<dbReference type="Pfam" id="PF01424">
    <property type="entry name" value="R3H"/>
    <property type="match status" value="1"/>
</dbReference>
<keyword evidence="5" id="KW-0347">Helicase</keyword>
<evidence type="ECO:0000259" key="12">
    <source>
        <dbReference type="PROSITE" id="PS51061"/>
    </source>
</evidence>
<evidence type="ECO:0000256" key="5">
    <source>
        <dbReference type="ARBA" id="ARBA00022806"/>
    </source>
</evidence>
<evidence type="ECO:0000259" key="14">
    <source>
        <dbReference type="PROSITE" id="PS51194"/>
    </source>
</evidence>
<dbReference type="InterPro" id="IPR011709">
    <property type="entry name" value="DEAD-box_helicase_OB_fold"/>
</dbReference>
<dbReference type="InterPro" id="IPR014001">
    <property type="entry name" value="Helicase_ATP-bd"/>
</dbReference>
<dbReference type="InterPro" id="IPR011545">
    <property type="entry name" value="DEAD/DEAH_box_helicase_dom"/>
</dbReference>
<evidence type="ECO:0000256" key="6">
    <source>
        <dbReference type="ARBA" id="ARBA00022840"/>
    </source>
</evidence>
<comment type="catalytic activity">
    <reaction evidence="8">
        <text>ATP + H2O = ADP + phosphate + H(+)</text>
        <dbReference type="Rhea" id="RHEA:13065"/>
        <dbReference type="ChEBI" id="CHEBI:15377"/>
        <dbReference type="ChEBI" id="CHEBI:15378"/>
        <dbReference type="ChEBI" id="CHEBI:30616"/>
        <dbReference type="ChEBI" id="CHEBI:43474"/>
        <dbReference type="ChEBI" id="CHEBI:456216"/>
        <dbReference type="EC" id="3.6.4.13"/>
    </reaction>
</comment>
<dbReference type="Gene3D" id="3.10.590.10">
    <property type="entry name" value="ph1033 like domains"/>
    <property type="match status" value="1"/>
</dbReference>
<dbReference type="SUPFAM" id="SSF82708">
    <property type="entry name" value="R3H domain"/>
    <property type="match status" value="1"/>
</dbReference>
<dbReference type="Gene3D" id="3.40.50.300">
    <property type="entry name" value="P-loop containing nucleotide triphosphate hydrolases"/>
    <property type="match status" value="2"/>
</dbReference>
<feature type="domain" description="Helicase ATP-binding" evidence="13">
    <location>
        <begin position="197"/>
        <end position="363"/>
    </location>
</feature>
<dbReference type="Gene3D" id="1.25.40.20">
    <property type="entry name" value="Ankyrin repeat-containing domain"/>
    <property type="match status" value="1"/>
</dbReference>
<dbReference type="InterPro" id="IPR007502">
    <property type="entry name" value="Helicase-assoc_dom"/>
</dbReference>
<dbReference type="InterPro" id="IPR034083">
    <property type="entry name" value="R3H_DEXH_helicase"/>
</dbReference>
<evidence type="ECO:0000256" key="4">
    <source>
        <dbReference type="ARBA" id="ARBA00022801"/>
    </source>
</evidence>
<dbReference type="InterPro" id="IPR002110">
    <property type="entry name" value="Ankyrin_rpt"/>
</dbReference>
<dbReference type="FunFam" id="1.25.40.20:FF:000159">
    <property type="entry name" value="probable ATP-dependent RNA helicase YTHDC2"/>
    <property type="match status" value="1"/>
</dbReference>
<dbReference type="SMART" id="SM00248">
    <property type="entry name" value="ANK"/>
    <property type="match status" value="2"/>
</dbReference>
<dbReference type="GO" id="GO:0003723">
    <property type="term" value="F:RNA binding"/>
    <property type="evidence" value="ECO:0007669"/>
    <property type="project" value="UniProtKB-KW"/>
</dbReference>
<keyword evidence="6" id="KW-0067">ATP-binding</keyword>
<feature type="domain" description="R3H" evidence="12">
    <location>
        <begin position="37"/>
        <end position="100"/>
    </location>
</feature>
<dbReference type="InterPro" id="IPR001650">
    <property type="entry name" value="Helicase_C-like"/>
</dbReference>
<evidence type="ECO:0000256" key="1">
    <source>
        <dbReference type="ARBA" id="ARBA00008792"/>
    </source>
</evidence>
<dbReference type="FunFam" id="3.40.50.300:FF:000284">
    <property type="entry name" value="probable ATP-dependent RNA helicase YTHDC2"/>
    <property type="match status" value="1"/>
</dbReference>
<dbReference type="PANTHER" id="PTHR18934:SF213">
    <property type="entry name" value="3'-5' RNA HELICASE YTHDC2"/>
    <property type="match status" value="1"/>
</dbReference>
<dbReference type="Pfam" id="PF26026">
    <property type="entry name" value="RNA_hel_CTD"/>
    <property type="match status" value="1"/>
</dbReference>
<dbReference type="InterPro" id="IPR007275">
    <property type="entry name" value="YTH_domain"/>
</dbReference>
<dbReference type="EC" id="3.6.4.13" evidence="2"/>
<organism evidence="15">
    <name type="scientific">Petromyzon marinus</name>
    <name type="common">Sea lamprey</name>
    <dbReference type="NCBI Taxonomy" id="7757"/>
    <lineage>
        <taxon>Eukaryota</taxon>
        <taxon>Metazoa</taxon>
        <taxon>Chordata</taxon>
        <taxon>Craniata</taxon>
        <taxon>Vertebrata</taxon>
        <taxon>Cyclostomata</taxon>
        <taxon>Hyperoartia</taxon>
        <taxon>Petromyzontiformes</taxon>
        <taxon>Petromyzontidae</taxon>
        <taxon>Petromyzon</taxon>
    </lineage>
</organism>
<feature type="domain" description="YTH" evidence="11">
    <location>
        <begin position="1289"/>
        <end position="1414"/>
    </location>
</feature>
<dbReference type="SMART" id="SM00487">
    <property type="entry name" value="DEXDc"/>
    <property type="match status" value="1"/>
</dbReference>
<dbReference type="Pfam" id="PF00271">
    <property type="entry name" value="Helicase_C"/>
    <property type="match status" value="1"/>
</dbReference>
<dbReference type="FunFam" id="3.30.1370.50:FF:000005">
    <property type="entry name" value="probable ATP-dependent RNA helicase YTHDC2"/>
    <property type="match status" value="1"/>
</dbReference>
<evidence type="ECO:0000313" key="15">
    <source>
        <dbReference type="Ensembl" id="ENSPMAP00000003531.1"/>
    </source>
</evidence>
<dbReference type="Pfam" id="PF12796">
    <property type="entry name" value="Ank_2"/>
    <property type="match status" value="1"/>
</dbReference>
<dbReference type="SUPFAM" id="SSF52540">
    <property type="entry name" value="P-loop containing nucleoside triphosphate hydrolases"/>
    <property type="match status" value="2"/>
</dbReference>
<dbReference type="FunFam" id="1.20.120.1080:FF:000008">
    <property type="entry name" value="probable ATP-dependent RNA helicase YTHDC2"/>
    <property type="match status" value="1"/>
</dbReference>
<reference evidence="15" key="2">
    <citation type="submission" date="2025-09" db="UniProtKB">
        <authorList>
            <consortium name="Ensembl"/>
        </authorList>
    </citation>
    <scope>IDENTIFICATION</scope>
</reference>
<dbReference type="PROSITE" id="PS51192">
    <property type="entry name" value="HELICASE_ATP_BIND_1"/>
    <property type="match status" value="1"/>
</dbReference>
<dbReference type="SMR" id="S4RE99"/>
<dbReference type="Pfam" id="PF07717">
    <property type="entry name" value="OB_NTP_bind"/>
    <property type="match status" value="1"/>
</dbReference>
<dbReference type="PANTHER" id="PTHR18934">
    <property type="entry name" value="ATP-DEPENDENT RNA HELICASE"/>
    <property type="match status" value="1"/>
</dbReference>
<dbReference type="PROSITE" id="PS51194">
    <property type="entry name" value="HELICASE_CTER"/>
    <property type="match status" value="1"/>
</dbReference>
<feature type="compositionally biased region" description="Gly residues" evidence="10">
    <location>
        <begin position="15"/>
        <end position="28"/>
    </location>
</feature>
<dbReference type="Pfam" id="PF21010">
    <property type="entry name" value="HA2_C"/>
    <property type="match status" value="1"/>
</dbReference>
<feature type="compositionally biased region" description="Low complexity" evidence="10">
    <location>
        <begin position="1255"/>
        <end position="1276"/>
    </location>
</feature>
<feature type="domain" description="Helicase C-terminal" evidence="14">
    <location>
        <begin position="604"/>
        <end position="783"/>
    </location>
</feature>
<dbReference type="PROSITE" id="PS50882">
    <property type="entry name" value="YTH"/>
    <property type="match status" value="1"/>
</dbReference>
<dbReference type="InterPro" id="IPR027417">
    <property type="entry name" value="P-loop_NTPase"/>
</dbReference>
<dbReference type="SUPFAM" id="SSF48403">
    <property type="entry name" value="Ankyrin repeat"/>
    <property type="match status" value="1"/>
</dbReference>
<name>S4RE99_PETMA</name>
<dbReference type="SMART" id="SM00393">
    <property type="entry name" value="R3H"/>
    <property type="match status" value="1"/>
</dbReference>
<dbReference type="InterPro" id="IPR059023">
    <property type="entry name" value="RNA_hel_CTD"/>
</dbReference>
<feature type="region of interest" description="Disordered" evidence="10">
    <location>
        <begin position="1207"/>
        <end position="1283"/>
    </location>
</feature>
<keyword evidence="7" id="KW-0694">RNA-binding</keyword>
<dbReference type="GO" id="GO:0016787">
    <property type="term" value="F:hydrolase activity"/>
    <property type="evidence" value="ECO:0007669"/>
    <property type="project" value="UniProtKB-KW"/>
</dbReference>
<dbReference type="InterPro" id="IPR001374">
    <property type="entry name" value="R3H_dom"/>
</dbReference>
<feature type="repeat" description="ANK" evidence="9">
    <location>
        <begin position="506"/>
        <end position="538"/>
    </location>
</feature>
<feature type="compositionally biased region" description="Low complexity" evidence="10">
    <location>
        <begin position="1231"/>
        <end position="1242"/>
    </location>
</feature>
<dbReference type="Gene3D" id="3.30.1370.50">
    <property type="entry name" value="R3H-like domain"/>
    <property type="match status" value="1"/>
</dbReference>
<dbReference type="PROSITE" id="PS50297">
    <property type="entry name" value="ANK_REP_REGION"/>
    <property type="match status" value="1"/>
</dbReference>
<dbReference type="InterPro" id="IPR048333">
    <property type="entry name" value="HA2_WH"/>
</dbReference>
<keyword evidence="4" id="KW-0378">Hydrolase</keyword>
<dbReference type="GeneTree" id="ENSGT00940000155826"/>
<dbReference type="SMART" id="SM00490">
    <property type="entry name" value="HELICc"/>
    <property type="match status" value="1"/>
</dbReference>
<dbReference type="Pfam" id="PF04408">
    <property type="entry name" value="WHD_HA2"/>
    <property type="match status" value="1"/>
</dbReference>
<keyword evidence="3" id="KW-0547">Nucleotide-binding</keyword>
<comment type="similarity">
    <text evidence="1">Belongs to the DEAD box helicase family. DEAH subfamily.</text>
</comment>
<dbReference type="Pfam" id="PF04146">
    <property type="entry name" value="YTH"/>
    <property type="match status" value="1"/>
</dbReference>
<evidence type="ECO:0000259" key="11">
    <source>
        <dbReference type="PROSITE" id="PS50882"/>
    </source>
</evidence>
<dbReference type="GO" id="GO:0005524">
    <property type="term" value="F:ATP binding"/>
    <property type="evidence" value="ECO:0007669"/>
    <property type="project" value="UniProtKB-KW"/>
</dbReference>
<evidence type="ECO:0000256" key="10">
    <source>
        <dbReference type="SAM" id="MobiDB-lite"/>
    </source>
</evidence>
<dbReference type="CDD" id="cd21134">
    <property type="entry name" value="YTH"/>
    <property type="match status" value="1"/>
</dbReference>
<dbReference type="HOGENOM" id="CLU_001832_1_6_1"/>
<dbReference type="STRING" id="7757.ENSPMAP00000003531"/>
<dbReference type="Pfam" id="PF00270">
    <property type="entry name" value="DEAD"/>
    <property type="match status" value="1"/>
</dbReference>
<evidence type="ECO:0000259" key="13">
    <source>
        <dbReference type="PROSITE" id="PS51192"/>
    </source>
</evidence>
<evidence type="ECO:0000256" key="3">
    <source>
        <dbReference type="ARBA" id="ARBA00022741"/>
    </source>
</evidence>